<dbReference type="OrthoDB" id="10005898at2759"/>
<evidence type="ECO:0000313" key="6">
    <source>
        <dbReference type="EMBL" id="PPQ69186.1"/>
    </source>
</evidence>
<comment type="subcellular location">
    <subcellularLocation>
        <location evidence="4">Peroxisome membrane</location>
    </subcellularLocation>
</comment>
<dbReference type="PANTHER" id="PTHR12652">
    <property type="entry name" value="PEROXISOMAL BIOGENESIS FACTOR 11"/>
    <property type="match status" value="1"/>
</dbReference>
<dbReference type="InterPro" id="IPR008733">
    <property type="entry name" value="PEX11"/>
</dbReference>
<keyword evidence="2" id="KW-0472">Membrane</keyword>
<dbReference type="Pfam" id="PF05648">
    <property type="entry name" value="PEX11"/>
    <property type="match status" value="1"/>
</dbReference>
<keyword evidence="3" id="KW-0576">Peroxisome</keyword>
<organism evidence="6 7">
    <name type="scientific">Psilocybe cyanescens</name>
    <dbReference type="NCBI Taxonomy" id="93625"/>
    <lineage>
        <taxon>Eukaryota</taxon>
        <taxon>Fungi</taxon>
        <taxon>Dikarya</taxon>
        <taxon>Basidiomycota</taxon>
        <taxon>Agaricomycotina</taxon>
        <taxon>Agaricomycetes</taxon>
        <taxon>Agaricomycetidae</taxon>
        <taxon>Agaricales</taxon>
        <taxon>Agaricineae</taxon>
        <taxon>Strophariaceae</taxon>
        <taxon>Psilocybe</taxon>
    </lineage>
</organism>
<keyword evidence="7" id="KW-1185">Reference proteome</keyword>
<dbReference type="EMBL" id="NHYD01003940">
    <property type="protein sequence ID" value="PPQ69186.1"/>
    <property type="molecule type" value="Genomic_DNA"/>
</dbReference>
<keyword evidence="1" id="KW-0962">Peroxisome biogenesis</keyword>
<feature type="region of interest" description="Disordered" evidence="5">
    <location>
        <begin position="286"/>
        <end position="309"/>
    </location>
</feature>
<accession>A0A409VSL9</accession>
<dbReference type="GO" id="GO:0016559">
    <property type="term" value="P:peroxisome fission"/>
    <property type="evidence" value="ECO:0007669"/>
    <property type="project" value="InterPro"/>
</dbReference>
<dbReference type="InParanoid" id="A0A409VSL9"/>
<protein>
    <submittedName>
        <fullName evidence="6">Uncharacterized protein</fullName>
    </submittedName>
</protein>
<evidence type="ECO:0000313" key="7">
    <source>
        <dbReference type="Proteomes" id="UP000283269"/>
    </source>
</evidence>
<evidence type="ECO:0000256" key="3">
    <source>
        <dbReference type="ARBA" id="ARBA00023140"/>
    </source>
</evidence>
<sequence length="309" mass="35041">MSRFSKPLTAARLNDAILGSFALVKPSHTLDHLIRYLSTWSGSDKLFMVLQYTLKLVAPFLHLRARLQHRAGLRTTSTSGTALGYEKLAGILGDSRTLWRLWGLLPIFQWLISVERNPPATRKLLTIERLQGWSMLAYYPLEHLSYLGSHGIIPTTIPSPTTIFSSKKKFISLDPGKLGMWSCRCWAVYVALQFVHLVEDRKLLKQRHNSIRKAKGTGLTREEKFEMQQRSDAFWSEAVTNLGYLPLTIHWSLEKGIFKNDIWVSIFSLIAAVASFRTGWKATALPPPPELKEKTNTTPDNVAPYDMST</sequence>
<evidence type="ECO:0000256" key="1">
    <source>
        <dbReference type="ARBA" id="ARBA00022593"/>
    </source>
</evidence>
<evidence type="ECO:0000256" key="4">
    <source>
        <dbReference type="ARBA" id="ARBA00046271"/>
    </source>
</evidence>
<gene>
    <name evidence="6" type="ORF">CVT25_006964</name>
</gene>
<comment type="caution">
    <text evidence="6">The sequence shown here is derived from an EMBL/GenBank/DDBJ whole genome shotgun (WGS) entry which is preliminary data.</text>
</comment>
<name>A0A409VSL9_PSICY</name>
<evidence type="ECO:0000256" key="5">
    <source>
        <dbReference type="SAM" id="MobiDB-lite"/>
    </source>
</evidence>
<dbReference type="PANTHER" id="PTHR12652:SF25">
    <property type="entry name" value="MICROBODY (PEROXISOME) PROLIFERATION PROTEIN PEROXIN 11C (EUROFUNG)"/>
    <property type="match status" value="1"/>
</dbReference>
<dbReference type="Proteomes" id="UP000283269">
    <property type="component" value="Unassembled WGS sequence"/>
</dbReference>
<proteinExistence type="predicted"/>
<reference evidence="6 7" key="1">
    <citation type="journal article" date="2018" name="Evol. Lett.">
        <title>Horizontal gene cluster transfer increased hallucinogenic mushroom diversity.</title>
        <authorList>
            <person name="Reynolds H.T."/>
            <person name="Vijayakumar V."/>
            <person name="Gluck-Thaler E."/>
            <person name="Korotkin H.B."/>
            <person name="Matheny P.B."/>
            <person name="Slot J.C."/>
        </authorList>
    </citation>
    <scope>NUCLEOTIDE SEQUENCE [LARGE SCALE GENOMIC DNA]</scope>
    <source>
        <strain evidence="6 7">2631</strain>
    </source>
</reference>
<evidence type="ECO:0000256" key="2">
    <source>
        <dbReference type="ARBA" id="ARBA00023136"/>
    </source>
</evidence>
<dbReference type="GO" id="GO:0005778">
    <property type="term" value="C:peroxisomal membrane"/>
    <property type="evidence" value="ECO:0007669"/>
    <property type="project" value="UniProtKB-SubCell"/>
</dbReference>
<dbReference type="STRING" id="93625.A0A409VSL9"/>
<dbReference type="AlphaFoldDB" id="A0A409VSL9"/>